<protein>
    <recommendedName>
        <fullName evidence="1">HNH nuclease domain-containing protein</fullName>
    </recommendedName>
</protein>
<reference evidence="2 3" key="1">
    <citation type="journal article" date="2019" name="Nat. Med.">
        <title>A library of human gut bacterial isolates paired with longitudinal multiomics data enables mechanistic microbiome research.</title>
        <authorList>
            <person name="Poyet M."/>
            <person name="Groussin M."/>
            <person name="Gibbons S.M."/>
            <person name="Avila-Pacheco J."/>
            <person name="Jiang X."/>
            <person name="Kearney S.M."/>
            <person name="Perrotta A.R."/>
            <person name="Berdy B."/>
            <person name="Zhao S."/>
            <person name="Lieberman T.D."/>
            <person name="Swanson P.K."/>
            <person name="Smith M."/>
            <person name="Roesemann S."/>
            <person name="Alexander J.E."/>
            <person name="Rich S.A."/>
            <person name="Livny J."/>
            <person name="Vlamakis H."/>
            <person name="Clish C."/>
            <person name="Bullock K."/>
            <person name="Deik A."/>
            <person name="Scott J."/>
            <person name="Pierce K.A."/>
            <person name="Xavier R.J."/>
            <person name="Alm E.J."/>
        </authorList>
    </citation>
    <scope>NUCLEOTIDE SEQUENCE [LARGE SCALE GENOMIC DNA]</scope>
    <source>
        <strain evidence="2 3">BIOML-A2</strain>
    </source>
</reference>
<dbReference type="RefSeq" id="WP_172697661.1">
    <property type="nucleotide sequence ID" value="NZ_WKPR01000009.1"/>
</dbReference>
<name>A0A6I2R125_FLAPL</name>
<evidence type="ECO:0000259" key="1">
    <source>
        <dbReference type="Pfam" id="PF13392"/>
    </source>
</evidence>
<dbReference type="Pfam" id="PF13392">
    <property type="entry name" value="HNH_3"/>
    <property type="match status" value="1"/>
</dbReference>
<organism evidence="2 3">
    <name type="scientific">Flavonifractor plautii</name>
    <name type="common">Fusobacterium plautii</name>
    <dbReference type="NCBI Taxonomy" id="292800"/>
    <lineage>
        <taxon>Bacteria</taxon>
        <taxon>Bacillati</taxon>
        <taxon>Bacillota</taxon>
        <taxon>Clostridia</taxon>
        <taxon>Eubacteriales</taxon>
        <taxon>Oscillospiraceae</taxon>
        <taxon>Flavonifractor</taxon>
    </lineage>
</organism>
<evidence type="ECO:0000313" key="3">
    <source>
        <dbReference type="Proteomes" id="UP000434475"/>
    </source>
</evidence>
<dbReference type="AlphaFoldDB" id="A0A6I2R125"/>
<dbReference type="InterPro" id="IPR044925">
    <property type="entry name" value="His-Me_finger_sf"/>
</dbReference>
<accession>A0A6I2R125</accession>
<gene>
    <name evidence="2" type="ORF">GKE97_10445</name>
</gene>
<proteinExistence type="predicted"/>
<dbReference type="Gene3D" id="3.90.75.20">
    <property type="match status" value="1"/>
</dbReference>
<evidence type="ECO:0000313" key="2">
    <source>
        <dbReference type="EMBL" id="MSB19935.1"/>
    </source>
</evidence>
<dbReference type="Proteomes" id="UP000434475">
    <property type="component" value="Unassembled WGS sequence"/>
</dbReference>
<feature type="domain" description="HNH nuclease" evidence="1">
    <location>
        <begin position="52"/>
        <end position="94"/>
    </location>
</feature>
<dbReference type="EMBL" id="WKPR01000009">
    <property type="protein sequence ID" value="MSB19935.1"/>
    <property type="molecule type" value="Genomic_DNA"/>
</dbReference>
<dbReference type="SUPFAM" id="SSF54060">
    <property type="entry name" value="His-Me finger endonucleases"/>
    <property type="match status" value="1"/>
</dbReference>
<dbReference type="InterPro" id="IPR003615">
    <property type="entry name" value="HNH_nuc"/>
</dbReference>
<comment type="caution">
    <text evidence="2">The sequence shown here is derived from an EMBL/GenBank/DDBJ whole genome shotgun (WGS) entry which is preliminary data.</text>
</comment>
<sequence length="171" mass="19825">MIFQGKEFREYDSHYFVSADGDIYSTYKKGLLKHNIDLDGYHRVDIHGRHMKVHKLVFLVWVGQIPLGSQLNHKDDNKDHNHYSNLYLGTQKENIRDCIQNGTRKGHLKSIKVLDKRSNEVLSFSSVRAFIEHTGHKVANGALSKCKQHKWFQEQYEIISIEGVETIKSSS</sequence>